<sequence length="2123" mass="212932">MEAKGAQVPAAGQAGGMLVRLPERHLRPGFGQQVLLGRAAAALLLQVPYISQQWLTAVTVASAAFGSPQEPQLPLGAALPHRHHALLLLGSAALALSSNLVLLINGLLAAASVVSISRRQAATQPAGADQSDTASSAHGTADARGATGRKLELQQLQSAKGSVYDDHATAVNVLATVMHTCAQLVACAADTVLRGAPPPASRLAAVAAAAGLNLAVNGDAWWAFLPQLGAVLVAAAALAAAAAPTVALSGPGGGHQQHHRQVGYLAGAALQLAVAAGAAVAMQWWLRRRWALTAAAAGSAGAARAATGSDLAEAASTAPASKYITMHRLYRVWSLPAGYCLNGATALLLPVSEGDQQAHDSLTSYCQQQHTAPPLAVRMSTSSRYSQGWSPLLRQDEDSGCSRSSVSSGSTQSSRRAHRLFRNHWDDAPASTAAQAGPMQPPGTPSQMGLARTLSHAGVTRLSREAILALAAAEAEAEGGAGAGPAASAGAEDGGRGAEARHAAAAVCEAADDLRLRGSTDAADHLAMRQLRAACATLPAQLPSSAAAGHPLAGTAAGALTMDELLRQALSTGGTAYSRGPSFDIQHQHPDALADALFSTSHAVSSYNYWMQPSPLLAHHPHQHHSKERQQLQAQQAAQPEQQRSASRSFERRSFPAAPPREGGAASAASVAQYSTASGAQQWLPRHRLSLTGRRDTDSTARQLEALPALPLQSPVRPEAQSHFLGHVARDVAGVIVDAADAGSGRTRPRQRLQEDQQEEEDSARRIPHLLSTTQLHALPHGVPAGTAATREPCAAALAAAAGPASAPPAAPGMASSGPQSAQLAAAVSEQLFQLSITDIMNSGSALPAAEQPAATWHAASYQRTRAPPADVTAGIQQLGGEGGGGQGSSKHQRQGLAAAAAAAGLGFDEADVISGRVDLVQQLFALMPDAAASQLSPSAGADDGIADTRDGADLERRDRLGSMSQSVRARPLSTTSASRSSQRAGMLVSSPCDWPSTSGGGAAGDMGHAAGSGRSGTALSGPSGVGAGASLPAHLQLLMQRSRLASGVLHAQQPTAQQAAAQHAALQQPQPHPQQPQREDPQLLMRGASDMTWVRMRIVHPVLLASADYVPVAGADGGNPVAHKPHAAAPSPQVRQSDTSSTSYADFALRSHDTGLQAAEQCAAGPGDRGYDSAHGNALAGGGDGDGQSAFRASADGGPLGCNSSNTSLQQHTAGWSVATADGDSRSTLLSGFGARALTSGQSGFGIRALASAGQNGAAAPAPAAPSASAGTSFVVAASQPAATPASALFGPNGSGFLATLAVYPHGPNTATASVTPSISASAASSVHLRTQAAAIAAALGPRMCSVGSTSAAAGVFNLQQGSGFAPESNTNGAAAPGAASGLPRDAQSSKGPPAAPDDAGNNLMVPSLGGASAMLPLRAMGVRGDRQHAAAAVRSDVQGRAGAAAVLDAAAAAAAARDHQQECCIAWEEEEWRQSQEVLRREQQLGLHQHQELQAAWQLGRSQPPQPPMPSAMAACDGAGRGGSGTRDEGGIGAHTAVTPSGRQLIPLASAAPVMATPAAFNEVPKLAYRGHLGQAQPLLQPLQPQQQLWPTQPPPFGPSAHARAQRNVQAATGPDGGAGGESTGGGAGNSSSSGGSRRGRLLDPGVPRVSSSRMPQIIEHMPTPPETESLDPAHVVVSRPLAGADGGRSPGRATGAASSSLVHVWGLAAGTPGRTGQGETAAADCGAAWHGGRSHAGGAEPHDADTSRNADMLLLSSNLDGAGDVENSFQSPFVFGQPPVGRHPALMNTFSDDGTERGTSAGMGSAASDAVPPRDVAVPPRTASQSGTARYAVVEVLASGPLAAPLPPPPAMRPSWQLPTHQHAQHLPLATWEPHAPAPPSAGAASTARAGDSLGGPTPDAVAAAVHAAVEAAPSRGAAAAVASGARPPSATGPDSVLLAVSGAAEAAGSVASACAMAGAGGGSSGARHAGLWPSPDIDSAEGVEPSLALFSGEANSCSNHANSKLSSGANGVSGANALASAAANLAAGGRGNRARLAAVMTLGNWSLHGSLDAEGAGAVGGGGGISGSSSERSGRGSSTGWNWLRAGIKAAVAHGSSKEKDASLPAASRGRKRGFGPGK</sequence>
<organism evidence="3 4">
    <name type="scientific">Chlamydomonas incerta</name>
    <dbReference type="NCBI Taxonomy" id="51695"/>
    <lineage>
        <taxon>Eukaryota</taxon>
        <taxon>Viridiplantae</taxon>
        <taxon>Chlorophyta</taxon>
        <taxon>core chlorophytes</taxon>
        <taxon>Chlorophyceae</taxon>
        <taxon>CS clade</taxon>
        <taxon>Chlamydomonadales</taxon>
        <taxon>Chlamydomonadaceae</taxon>
        <taxon>Chlamydomonas</taxon>
    </lineage>
</organism>
<keyword evidence="2" id="KW-0472">Membrane</keyword>
<feature type="region of interest" description="Disordered" evidence="1">
    <location>
        <begin position="740"/>
        <end position="764"/>
    </location>
</feature>
<feature type="compositionally biased region" description="Low complexity" evidence="1">
    <location>
        <begin position="401"/>
        <end position="414"/>
    </location>
</feature>
<feature type="compositionally biased region" description="Low complexity" evidence="1">
    <location>
        <begin position="974"/>
        <end position="985"/>
    </location>
</feature>
<feature type="region of interest" description="Disordered" evidence="1">
    <location>
        <begin position="616"/>
        <end position="679"/>
    </location>
</feature>
<proteinExistence type="predicted"/>
<reference evidence="3" key="1">
    <citation type="journal article" date="2020" name="bioRxiv">
        <title>Comparative genomics of Chlamydomonas.</title>
        <authorList>
            <person name="Craig R.J."/>
            <person name="Hasan A.R."/>
            <person name="Ness R.W."/>
            <person name="Keightley P.D."/>
        </authorList>
    </citation>
    <scope>NUCLEOTIDE SEQUENCE</scope>
    <source>
        <strain evidence="3">SAG 7.73</strain>
    </source>
</reference>
<gene>
    <name evidence="3" type="ORF">HXX76_007866</name>
</gene>
<feature type="region of interest" description="Disordered" evidence="1">
    <location>
        <begin position="1875"/>
        <end position="1902"/>
    </location>
</feature>
<feature type="transmembrane region" description="Helical" evidence="2">
    <location>
        <begin position="203"/>
        <end position="224"/>
    </location>
</feature>
<feature type="compositionally biased region" description="Polar residues" evidence="1">
    <location>
        <begin position="1134"/>
        <end position="1143"/>
    </location>
</feature>
<feature type="compositionally biased region" description="Low complexity" evidence="1">
    <location>
        <begin position="1051"/>
        <end position="1070"/>
    </location>
</feature>
<evidence type="ECO:0000313" key="4">
    <source>
        <dbReference type="Proteomes" id="UP000650467"/>
    </source>
</evidence>
<evidence type="ECO:0000256" key="2">
    <source>
        <dbReference type="SAM" id="Phobius"/>
    </source>
</evidence>
<feature type="region of interest" description="Disordered" evidence="1">
    <location>
        <begin position="2066"/>
        <end position="2085"/>
    </location>
</feature>
<feature type="transmembrane region" description="Helical" evidence="2">
    <location>
        <begin position="230"/>
        <end position="250"/>
    </location>
</feature>
<feature type="compositionally biased region" description="Low complexity" evidence="1">
    <location>
        <begin position="1884"/>
        <end position="1894"/>
    </location>
</feature>
<feature type="region of interest" description="Disordered" evidence="1">
    <location>
        <begin position="1797"/>
        <end position="1827"/>
    </location>
</feature>
<feature type="compositionally biased region" description="Low complexity" evidence="1">
    <location>
        <begin position="2071"/>
        <end position="2084"/>
    </location>
</feature>
<keyword evidence="4" id="KW-1185">Reference proteome</keyword>
<feature type="region of interest" description="Disordered" evidence="1">
    <location>
        <begin position="2096"/>
        <end position="2123"/>
    </location>
</feature>
<feature type="region of interest" description="Disordered" evidence="1">
    <location>
        <begin position="391"/>
        <end position="416"/>
    </location>
</feature>
<feature type="compositionally biased region" description="Basic and acidic residues" evidence="1">
    <location>
        <begin position="947"/>
        <end position="961"/>
    </location>
</feature>
<feature type="region of interest" description="Disordered" evidence="1">
    <location>
        <begin position="1589"/>
        <end position="1658"/>
    </location>
</feature>
<keyword evidence="2" id="KW-1133">Transmembrane helix</keyword>
<dbReference type="Proteomes" id="UP000650467">
    <property type="component" value="Unassembled WGS sequence"/>
</dbReference>
<feature type="transmembrane region" description="Helical" evidence="2">
    <location>
        <begin position="262"/>
        <end position="286"/>
    </location>
</feature>
<feature type="compositionally biased region" description="Low complexity" evidence="1">
    <location>
        <begin position="1374"/>
        <end position="1383"/>
    </location>
</feature>
<feature type="compositionally biased region" description="Low complexity" evidence="1">
    <location>
        <begin position="1809"/>
        <end position="1824"/>
    </location>
</feature>
<feature type="region of interest" description="Disordered" evidence="1">
    <location>
        <begin position="1050"/>
        <end position="1083"/>
    </location>
</feature>
<accession>A0A835SVT6</accession>
<feature type="region of interest" description="Disordered" evidence="1">
    <location>
        <begin position="1164"/>
        <end position="1197"/>
    </location>
</feature>
<feature type="region of interest" description="Disordered" evidence="1">
    <location>
        <begin position="1369"/>
        <end position="1404"/>
    </location>
</feature>
<feature type="compositionally biased region" description="Low complexity" evidence="1">
    <location>
        <begin position="631"/>
        <end position="648"/>
    </location>
</feature>
<feature type="transmembrane region" description="Helical" evidence="2">
    <location>
        <begin position="85"/>
        <end position="110"/>
    </location>
</feature>
<name>A0A835SVT6_CHLIN</name>
<feature type="region of interest" description="Disordered" evidence="1">
    <location>
        <begin position="1121"/>
        <end position="1143"/>
    </location>
</feature>
<evidence type="ECO:0000256" key="1">
    <source>
        <dbReference type="SAM" id="MobiDB-lite"/>
    </source>
</evidence>
<feature type="region of interest" description="Disordered" evidence="1">
    <location>
        <begin position="935"/>
        <end position="1026"/>
    </location>
</feature>
<dbReference type="EMBL" id="JAEHOC010000017">
    <property type="protein sequence ID" value="KAG2434139.1"/>
    <property type="molecule type" value="Genomic_DNA"/>
</dbReference>
<feature type="region of interest" description="Disordered" evidence="1">
    <location>
        <begin position="430"/>
        <end position="450"/>
    </location>
</feature>
<feature type="compositionally biased region" description="Polar residues" evidence="1">
    <location>
        <begin position="670"/>
        <end position="679"/>
    </location>
</feature>
<dbReference type="OrthoDB" id="10670973at2759"/>
<feature type="compositionally biased region" description="Gly residues" evidence="1">
    <location>
        <begin position="1617"/>
        <end position="1631"/>
    </location>
</feature>
<feature type="region of interest" description="Disordered" evidence="1">
    <location>
        <begin position="1503"/>
        <end position="1540"/>
    </location>
</feature>
<comment type="caution">
    <text evidence="3">The sequence shown here is derived from an EMBL/GenBank/DDBJ whole genome shotgun (WGS) entry which is preliminary data.</text>
</comment>
<keyword evidence="2" id="KW-0812">Transmembrane</keyword>
<evidence type="ECO:0000313" key="3">
    <source>
        <dbReference type="EMBL" id="KAG2434139.1"/>
    </source>
</evidence>
<feature type="region of interest" description="Disordered" evidence="1">
    <location>
        <begin position="124"/>
        <end position="144"/>
    </location>
</feature>
<protein>
    <submittedName>
        <fullName evidence="3">Uncharacterized protein</fullName>
    </submittedName>
</protein>
<feature type="compositionally biased region" description="Basic residues" evidence="1">
    <location>
        <begin position="2113"/>
        <end position="2123"/>
    </location>
</feature>